<dbReference type="RefSeq" id="WP_086601517.1">
    <property type="nucleotide sequence ID" value="NZ_NGFN01000083.1"/>
</dbReference>
<evidence type="ECO:0000313" key="1">
    <source>
        <dbReference type="EMBL" id="OUD02279.1"/>
    </source>
</evidence>
<comment type="caution">
    <text evidence="1">The sequence shown here is derived from an EMBL/GenBank/DDBJ whole genome shotgun (WGS) entry which is preliminary data.</text>
</comment>
<organism evidence="1 2">
    <name type="scientific">Streptomyces swartbergensis</name>
    <dbReference type="NCBI Taxonomy" id="487165"/>
    <lineage>
        <taxon>Bacteria</taxon>
        <taxon>Bacillati</taxon>
        <taxon>Actinomycetota</taxon>
        <taxon>Actinomycetes</taxon>
        <taxon>Kitasatosporales</taxon>
        <taxon>Streptomycetaceae</taxon>
        <taxon>Streptomyces</taxon>
    </lineage>
</organism>
<gene>
    <name evidence="1" type="ORF">CA983_15690</name>
</gene>
<dbReference type="AlphaFoldDB" id="A0A243S429"/>
<name>A0A243S429_9ACTN</name>
<accession>A0A243S429</accession>
<reference evidence="1 2" key="1">
    <citation type="submission" date="2017-05" db="EMBL/GenBank/DDBJ databases">
        <title>Biotechnological potential of actinobacteria isolated from South African environments.</title>
        <authorList>
            <person name="Le Roes-Hill M."/>
            <person name="Prins A."/>
            <person name="Durrell K.A."/>
        </authorList>
    </citation>
    <scope>NUCLEOTIDE SEQUENCE [LARGE SCALE GENOMIC DNA]</scope>
    <source>
        <strain evidence="1 2">HMC13</strain>
    </source>
</reference>
<protein>
    <submittedName>
        <fullName evidence="1">Uncharacterized protein</fullName>
    </submittedName>
</protein>
<sequence length="59" mass="6736">MSALLWLLVPLFVGIAAGIWAWSTGRRNPGPPDLDTWEDLDRYQRLRTVLSAKEHCRVS</sequence>
<evidence type="ECO:0000313" key="2">
    <source>
        <dbReference type="Proteomes" id="UP000195105"/>
    </source>
</evidence>
<proteinExistence type="predicted"/>
<dbReference type="Proteomes" id="UP000195105">
    <property type="component" value="Unassembled WGS sequence"/>
</dbReference>
<keyword evidence="2" id="KW-1185">Reference proteome</keyword>
<dbReference type="EMBL" id="NGFN01000083">
    <property type="protein sequence ID" value="OUD02279.1"/>
    <property type="molecule type" value="Genomic_DNA"/>
</dbReference>